<dbReference type="KEGG" id="psoj:PHYSODRAFT_459019"/>
<dbReference type="GeneID" id="20653037"/>
<dbReference type="SMR" id="G5AHJ9"/>
<organism evidence="5">
    <name type="scientific">Phytophthora sojae (strain P6497)</name>
    <name type="common">Soybean stem and root rot agent</name>
    <name type="synonym">Phytophthora megasperma f. sp. glycines</name>
    <dbReference type="NCBI Taxonomy" id="1094619"/>
    <lineage>
        <taxon>Eukaryota</taxon>
        <taxon>Sar</taxon>
        <taxon>Stramenopiles</taxon>
        <taxon>Oomycota</taxon>
        <taxon>Peronosporomycetes</taxon>
        <taxon>Peronosporales</taxon>
        <taxon>Peronosporaceae</taxon>
        <taxon>Phytophthora</taxon>
    </lineage>
</organism>
<dbReference type="EMBL" id="JH159170">
    <property type="protein sequence ID" value="EGZ05012.1"/>
    <property type="molecule type" value="Genomic_DNA"/>
</dbReference>
<proteinExistence type="predicted"/>
<dbReference type="EMBL" id="JH159156">
    <property type="protein sequence ID" value="EGZ14312.1"/>
    <property type="molecule type" value="Genomic_DNA"/>
</dbReference>
<reference evidence="2" key="2">
    <citation type="submission" date="2011-09" db="EMBL/GenBank/DDBJ databases">
        <authorList>
            <consortium name="US DOE Joint Genome Institute (JGI-PGF)"/>
            <person name="Aerts A."/>
            <person name="Grimwood J."/>
            <person name="Schmutz J."/>
            <person name="Lucas S."/>
            <person name="Hammon N."/>
            <person name="Glavina del Rio T."/>
            <person name="Dalin E."/>
            <person name="Tice H."/>
            <person name="Pitluck S."/>
            <person name="Dehal P."/>
            <person name="Chapman J."/>
            <person name="Putman N.H."/>
            <person name="Salamov A.A."/>
            <person name="Terry A."/>
            <person name="Rokhsar D.S."/>
            <person name="Boore J.L."/>
            <person name="Tripathy S."/>
            <person name="Tyler B.M."/>
            <person name="Grigoriev I.V."/>
        </authorList>
    </citation>
    <scope>NUCLEOTIDE SEQUENCE</scope>
    <source>
        <strain evidence="2">P6497</strain>
    </source>
</reference>
<protein>
    <submittedName>
        <fullName evidence="2">Uncharacterized protein</fullName>
    </submittedName>
</protein>
<dbReference type="RefSeq" id="XP_009539521.1">
    <property type="nucleotide sequence ID" value="XM_009541226.1"/>
</dbReference>
<sequence>MVYVRENYELNKEAFKAAQKRYYLKNREQRLTNQKEYNELHKEELAQRRK</sequence>
<evidence type="ECO:0000313" key="3">
    <source>
        <dbReference type="EMBL" id="EGZ14304.1"/>
    </source>
</evidence>
<dbReference type="GeneID" id="20652927"/>
<gene>
    <name evidence="4" type="ORF">PHYSODRAFT_450436</name>
    <name evidence="1" type="ORF">PHYSODRAFT_450464</name>
    <name evidence="3" type="ORF">PHYSODRAFT_454622</name>
    <name evidence="2" type="ORF">PHYSODRAFT_459019</name>
</gene>
<dbReference type="RefSeq" id="XP_009531741.1">
    <property type="nucleotide sequence ID" value="XM_009533446.1"/>
</dbReference>
<evidence type="ECO:0000313" key="2">
    <source>
        <dbReference type="EMBL" id="EGZ05041.1"/>
    </source>
</evidence>
<accession>G5AHJ9</accession>
<dbReference type="Proteomes" id="UP000002640">
    <property type="component" value="Unassembled WGS sequence"/>
</dbReference>
<dbReference type="EMBL" id="JH159170">
    <property type="protein sequence ID" value="EGZ05041.1"/>
    <property type="molecule type" value="Genomic_DNA"/>
</dbReference>
<keyword evidence="5" id="KW-1185">Reference proteome</keyword>
<evidence type="ECO:0000313" key="1">
    <source>
        <dbReference type="EMBL" id="EGZ05012.1"/>
    </source>
</evidence>
<dbReference type="RefSeq" id="XP_009539550.1">
    <property type="nucleotide sequence ID" value="XM_009541255.1"/>
</dbReference>
<dbReference type="KEGG" id="psoj:PHYSODRAFT_450464"/>
<reference evidence="2 5" key="1">
    <citation type="journal article" date="2006" name="Science">
        <title>Phytophthora genome sequences uncover evolutionary origins and mechanisms of pathogenesis.</title>
        <authorList>
            <person name="Tyler B.M."/>
            <person name="Tripathy S."/>
            <person name="Zhang X."/>
            <person name="Dehal P."/>
            <person name="Jiang R.H."/>
            <person name="Aerts A."/>
            <person name="Arredondo F.D."/>
            <person name="Baxter L."/>
            <person name="Bensasson D."/>
            <person name="Beynon J.L."/>
            <person name="Chapman J."/>
            <person name="Damasceno C.M."/>
            <person name="Dorrance A.E."/>
            <person name="Dou D."/>
            <person name="Dickerman A.W."/>
            <person name="Dubchak I.L."/>
            <person name="Garbelotto M."/>
            <person name="Gijzen M."/>
            <person name="Gordon S.G."/>
            <person name="Govers F."/>
            <person name="Grunwald N.J."/>
            <person name="Huang W."/>
            <person name="Ivors K.L."/>
            <person name="Jones R.W."/>
            <person name="Kamoun S."/>
            <person name="Krampis K."/>
            <person name="Lamour K.H."/>
            <person name="Lee M.K."/>
            <person name="McDonald W.H."/>
            <person name="Medina M."/>
            <person name="Meijer H.J."/>
            <person name="Nordberg E.K."/>
            <person name="Maclean D.J."/>
            <person name="Ospina-Giraldo M.D."/>
            <person name="Morris P.F."/>
            <person name="Phuntumart V."/>
            <person name="Putnam N.H."/>
            <person name="Rash S."/>
            <person name="Rose J.K."/>
            <person name="Sakihama Y."/>
            <person name="Salamov A.A."/>
            <person name="Savidor A."/>
            <person name="Scheuring C.F."/>
            <person name="Smith B.M."/>
            <person name="Sobral B.W."/>
            <person name="Terry A."/>
            <person name="Torto-Alalibo T.A."/>
            <person name="Win J."/>
            <person name="Xu Z."/>
            <person name="Zhang H."/>
            <person name="Grigoriev I.V."/>
            <person name="Rokhsar D.S."/>
            <person name="Boore J.L."/>
        </authorList>
    </citation>
    <scope>NUCLEOTIDE SEQUENCE [LARGE SCALE GENOMIC DNA]</scope>
    <source>
        <strain evidence="2 5">P6497</strain>
    </source>
</reference>
<dbReference type="RefSeq" id="XP_009531733.1">
    <property type="nucleotide sequence ID" value="XM_009533438.1"/>
</dbReference>
<dbReference type="GeneID" id="20653176"/>
<evidence type="ECO:0000313" key="4">
    <source>
        <dbReference type="EMBL" id="EGZ14312.1"/>
    </source>
</evidence>
<dbReference type="GeneID" id="20652925"/>
<name>G5AHJ9_PHYSP</name>
<dbReference type="AlphaFoldDB" id="G5AHJ9"/>
<dbReference type="InParanoid" id="G5AHJ9"/>
<feature type="non-terminal residue" evidence="2">
    <location>
        <position position="50"/>
    </location>
</feature>
<evidence type="ECO:0000313" key="5">
    <source>
        <dbReference type="Proteomes" id="UP000002640"/>
    </source>
</evidence>
<dbReference type="KEGG" id="psoj:PHYSODRAFT_454622"/>
<dbReference type="KEGG" id="psoj:PHYSODRAFT_450436"/>
<dbReference type="EMBL" id="JH159156">
    <property type="protein sequence ID" value="EGZ14304.1"/>
    <property type="molecule type" value="Genomic_DNA"/>
</dbReference>